<protein>
    <submittedName>
        <fullName evidence="1">Uncharacterized protein</fullName>
    </submittedName>
</protein>
<accession>A0ABT4LQ68</accession>
<organism evidence="1 2">
    <name type="scientific">Kiloniella laminariae</name>
    <dbReference type="NCBI Taxonomy" id="454162"/>
    <lineage>
        <taxon>Bacteria</taxon>
        <taxon>Pseudomonadati</taxon>
        <taxon>Pseudomonadota</taxon>
        <taxon>Alphaproteobacteria</taxon>
        <taxon>Rhodospirillales</taxon>
        <taxon>Kiloniellaceae</taxon>
        <taxon>Kiloniella</taxon>
    </lineage>
</organism>
<sequence length="252" mass="26922">DSADSASPDLLDRIAALPTIEGSYENAEKEQITRATVAAPNGDATITIRANPGQGIEGLNNALEKAQEITKDKKTKVKVYVSGESLAEVVSGFQGLREAVATAADKVEAVANLIEAQLAVLPEELKVKGEAIDGLYRDLISQGIEPEDAYEIINSPMGEMLQVQTYLEKNGGDTDLSSLSYDERQSLYKILGISIQLASTSDVLSGIGITLEQVQQDAGLYLLNNYKKGFGWAADTLRENPEAATAIIGMTD</sequence>
<comment type="caution">
    <text evidence="1">The sequence shown here is derived from an EMBL/GenBank/DDBJ whole genome shotgun (WGS) entry which is preliminary data.</text>
</comment>
<keyword evidence="2" id="KW-1185">Reference proteome</keyword>
<proteinExistence type="predicted"/>
<dbReference type="RefSeq" id="WP_269425296.1">
    <property type="nucleotide sequence ID" value="NZ_JAPWGY010000035.1"/>
</dbReference>
<gene>
    <name evidence="1" type="ORF">O4H49_20530</name>
</gene>
<dbReference type="Proteomes" id="UP001069802">
    <property type="component" value="Unassembled WGS sequence"/>
</dbReference>
<feature type="non-terminal residue" evidence="1">
    <location>
        <position position="252"/>
    </location>
</feature>
<evidence type="ECO:0000313" key="1">
    <source>
        <dbReference type="EMBL" id="MCZ4283176.1"/>
    </source>
</evidence>
<dbReference type="EMBL" id="JAPWGY010000035">
    <property type="protein sequence ID" value="MCZ4283176.1"/>
    <property type="molecule type" value="Genomic_DNA"/>
</dbReference>
<evidence type="ECO:0000313" key="2">
    <source>
        <dbReference type="Proteomes" id="UP001069802"/>
    </source>
</evidence>
<feature type="non-terminal residue" evidence="1">
    <location>
        <position position="1"/>
    </location>
</feature>
<name>A0ABT4LQ68_9PROT</name>
<reference evidence="1" key="1">
    <citation type="submission" date="2022-12" db="EMBL/GenBank/DDBJ databases">
        <title>Bacterial isolates from different developmental stages of Nematostella vectensis.</title>
        <authorList>
            <person name="Fraune S."/>
        </authorList>
    </citation>
    <scope>NUCLEOTIDE SEQUENCE</scope>
    <source>
        <strain evidence="1">G21630-S1</strain>
    </source>
</reference>